<protein>
    <recommendedName>
        <fullName evidence="1">Glycosyltransferase subfamily 4-like N-terminal domain-containing protein</fullName>
    </recommendedName>
</protein>
<organism evidence="2 3">
    <name type="scientific">Sulfobacillus benefaciens</name>
    <dbReference type="NCBI Taxonomy" id="453960"/>
    <lineage>
        <taxon>Bacteria</taxon>
        <taxon>Bacillati</taxon>
        <taxon>Bacillota</taxon>
        <taxon>Clostridia</taxon>
        <taxon>Eubacteriales</taxon>
        <taxon>Clostridiales Family XVII. Incertae Sedis</taxon>
        <taxon>Sulfobacillus</taxon>
    </lineage>
</organism>
<dbReference type="InterPro" id="IPR028098">
    <property type="entry name" value="Glyco_trans_4-like_N"/>
</dbReference>
<dbReference type="Gene3D" id="3.40.50.2000">
    <property type="entry name" value="Glycogen Phosphorylase B"/>
    <property type="match status" value="1"/>
</dbReference>
<sequence>MSDQDNWTTGFARPYFVGATAEERWEYGERWSESTFLKTSSVLEQSDPPDIVYNHGWMTASIATRLKDRYSVPLVSHVRFLDFDDAEACWGAAIEPNRILERERQGLEASDAIVVSTKHLRDLVSGRYPHLTDKISIMPLGIPYGQYFPGPSASKVSAFRNKVAAPNERVVLFSGRIARVNGIDILIDAMPQILLRCPLRFIPVFCSVATHTPIWRAMAQKSPRSATTSGVPLPSLLRCPGSLEGQRFKDNGKRIFPQ</sequence>
<dbReference type="Pfam" id="PF13579">
    <property type="entry name" value="Glyco_trans_4_4"/>
    <property type="match status" value="1"/>
</dbReference>
<evidence type="ECO:0000259" key="1">
    <source>
        <dbReference type="Pfam" id="PF13579"/>
    </source>
</evidence>
<name>A0A2T2WFF5_9FIRM</name>
<comment type="caution">
    <text evidence="2">The sequence shown here is derived from an EMBL/GenBank/DDBJ whole genome shotgun (WGS) entry which is preliminary data.</text>
</comment>
<gene>
    <name evidence="2" type="ORF">C7B43_21595</name>
</gene>
<feature type="domain" description="Glycosyltransferase subfamily 4-like N-terminal" evidence="1">
    <location>
        <begin position="43"/>
        <end position="127"/>
    </location>
</feature>
<dbReference type="AlphaFoldDB" id="A0A2T2WFF5"/>
<dbReference type="Proteomes" id="UP000242699">
    <property type="component" value="Unassembled WGS sequence"/>
</dbReference>
<evidence type="ECO:0000313" key="2">
    <source>
        <dbReference type="EMBL" id="PSR20975.1"/>
    </source>
</evidence>
<evidence type="ECO:0000313" key="3">
    <source>
        <dbReference type="Proteomes" id="UP000242699"/>
    </source>
</evidence>
<dbReference type="EMBL" id="PXYT01000149">
    <property type="protein sequence ID" value="PSR20975.1"/>
    <property type="molecule type" value="Genomic_DNA"/>
</dbReference>
<reference evidence="2 3" key="1">
    <citation type="journal article" date="2014" name="BMC Genomics">
        <title>Comparison of environmental and isolate Sulfobacillus genomes reveals diverse carbon, sulfur, nitrogen, and hydrogen metabolisms.</title>
        <authorList>
            <person name="Justice N.B."/>
            <person name="Norman A."/>
            <person name="Brown C.T."/>
            <person name="Singh A."/>
            <person name="Thomas B.C."/>
            <person name="Banfield J.F."/>
        </authorList>
    </citation>
    <scope>NUCLEOTIDE SEQUENCE [LARGE SCALE GENOMIC DNA]</scope>
    <source>
        <strain evidence="2">AMDSBA1</strain>
    </source>
</reference>
<dbReference type="SUPFAM" id="SSF53756">
    <property type="entry name" value="UDP-Glycosyltransferase/glycogen phosphorylase"/>
    <property type="match status" value="1"/>
</dbReference>
<proteinExistence type="predicted"/>
<accession>A0A2T2WFF5</accession>